<reference evidence="1" key="2">
    <citation type="submission" date="2021-08" db="EMBL/GenBank/DDBJ databases">
        <authorList>
            <person name="Tani A."/>
            <person name="Ola A."/>
            <person name="Ogura Y."/>
            <person name="Katsura K."/>
            <person name="Hayashi T."/>
        </authorList>
    </citation>
    <scope>NUCLEOTIDE SEQUENCE</scope>
    <source>
        <strain evidence="1">NBRC 15689</strain>
    </source>
</reference>
<accession>A0ABQ4TBT7</accession>
<comment type="caution">
    <text evidence="1">The sequence shown here is derived from an EMBL/GenBank/DDBJ whole genome shotgun (WGS) entry which is preliminary data.</text>
</comment>
<sequence>MLLDLLRVLATPAPRDHRRLGCVGDSIRTGSRARRCAAAWAPHLAATRSVIRAAIDGTETRGTAVVLGSGHLDDVPLDDLAGAFARVVLIDAVHPLPARRAARVRGNVTLLTADLSGSFALLLGRRDGLGAMLPAICAAPETGLVVSVNLLSQLPIRPVERLEASRRPLGGYAPEDGDALGRAIVAGHLAALGALSARICLVTDTEEIEEERDGRAQERLDLLYGVGLPVPARRWVWELAPFGEGPPGRRLLHPVSGYPDFRPG</sequence>
<name>A0ABQ4TBT7_METOR</name>
<reference evidence="1" key="1">
    <citation type="journal article" date="2021" name="Front. Microbiol.">
        <title>Comprehensive Comparative Genomics and Phenotyping of Methylobacterium Species.</title>
        <authorList>
            <person name="Alessa O."/>
            <person name="Ogura Y."/>
            <person name="Fujitani Y."/>
            <person name="Takami H."/>
            <person name="Hayashi T."/>
            <person name="Sahin N."/>
            <person name="Tani A."/>
        </authorList>
    </citation>
    <scope>NUCLEOTIDE SEQUENCE</scope>
    <source>
        <strain evidence="1">NBRC 15689</strain>
    </source>
</reference>
<keyword evidence="2" id="KW-1185">Reference proteome</keyword>
<evidence type="ECO:0000313" key="1">
    <source>
        <dbReference type="EMBL" id="GJE28703.1"/>
    </source>
</evidence>
<evidence type="ECO:0008006" key="3">
    <source>
        <dbReference type="Google" id="ProtNLM"/>
    </source>
</evidence>
<dbReference type="RefSeq" id="WP_238312647.1">
    <property type="nucleotide sequence ID" value="NZ_BPQV01000011.1"/>
</dbReference>
<dbReference type="Proteomes" id="UP001055156">
    <property type="component" value="Unassembled WGS sequence"/>
</dbReference>
<evidence type="ECO:0000313" key="2">
    <source>
        <dbReference type="Proteomes" id="UP001055156"/>
    </source>
</evidence>
<protein>
    <recommendedName>
        <fullName evidence="3">SAM-dependent methyltransferase</fullName>
    </recommendedName>
</protein>
<proteinExistence type="predicted"/>
<organism evidence="1 2">
    <name type="scientific">Methylobacterium organophilum</name>
    <dbReference type="NCBI Taxonomy" id="410"/>
    <lineage>
        <taxon>Bacteria</taxon>
        <taxon>Pseudomonadati</taxon>
        <taxon>Pseudomonadota</taxon>
        <taxon>Alphaproteobacteria</taxon>
        <taxon>Hyphomicrobiales</taxon>
        <taxon>Methylobacteriaceae</taxon>
        <taxon>Methylobacterium</taxon>
    </lineage>
</organism>
<gene>
    <name evidence="1" type="ORF">LKMONMHP_3576</name>
</gene>
<dbReference type="EMBL" id="BPQV01000011">
    <property type="protein sequence ID" value="GJE28703.1"/>
    <property type="molecule type" value="Genomic_DNA"/>
</dbReference>